<name>A0A364NRC5_9GAMM</name>
<evidence type="ECO:0000313" key="2">
    <source>
        <dbReference type="EMBL" id="RAU19636.1"/>
    </source>
</evidence>
<dbReference type="AlphaFoldDB" id="A0A364NRC5"/>
<feature type="transmembrane region" description="Helical" evidence="1">
    <location>
        <begin position="365"/>
        <end position="385"/>
    </location>
</feature>
<feature type="transmembrane region" description="Helical" evidence="1">
    <location>
        <begin position="175"/>
        <end position="196"/>
    </location>
</feature>
<evidence type="ECO:0000256" key="1">
    <source>
        <dbReference type="SAM" id="Phobius"/>
    </source>
</evidence>
<dbReference type="EMBL" id="QKRX01000001">
    <property type="protein sequence ID" value="RAU19636.1"/>
    <property type="molecule type" value="Genomic_DNA"/>
</dbReference>
<keyword evidence="1" id="KW-0812">Transmembrane</keyword>
<feature type="transmembrane region" description="Helical" evidence="1">
    <location>
        <begin position="335"/>
        <end position="353"/>
    </location>
</feature>
<evidence type="ECO:0000313" key="3">
    <source>
        <dbReference type="Proteomes" id="UP000250744"/>
    </source>
</evidence>
<feature type="transmembrane region" description="Helical" evidence="1">
    <location>
        <begin position="141"/>
        <end position="163"/>
    </location>
</feature>
<accession>A0A364NRC5</accession>
<feature type="transmembrane region" description="Helical" evidence="1">
    <location>
        <begin position="270"/>
        <end position="290"/>
    </location>
</feature>
<sequence length="396" mass="44367">MTILQSNLSPLLGYAFRPFFLLTAFYACLSVMGWMGFLFAGWPIESKWLPFYWHSHEMIYGTVTAAIAGFLLTAVTNWTGAPPLRGWGLLGMILLWVSGRIAIWFSFSVPSVWVAIIDLAFLPVLATYLAVILLRYNNRKNLVLVLILALLFTGNLLMHLGVIRESSLLLHKGEHLGFNLIVLLMALISGRITPAFSANWLRSHGQDPDQVIRSVWIDRIALGSIALLIPLDMLAVPNEVSHWVILIAAIANTTRLLLWKGWRVRKEPLLWILHLGYFWIALGLCVRWGLLHQNTLPSSLWIHTLGVGAMGTLLLGVMTRVAMGHTGRPLKLVRFGLWIYLLIFLSTILRLGVASGSVHYSGGMLFAAFSWVLAFGLFFVLYWNILSRPRADGRPG</sequence>
<feature type="transmembrane region" description="Helical" evidence="1">
    <location>
        <begin position="113"/>
        <end position="134"/>
    </location>
</feature>
<proteinExistence type="predicted"/>
<dbReference type="Pfam" id="PF05940">
    <property type="entry name" value="NnrS"/>
    <property type="match status" value="1"/>
</dbReference>
<feature type="transmembrane region" description="Helical" evidence="1">
    <location>
        <begin position="87"/>
        <end position="107"/>
    </location>
</feature>
<feature type="transmembrane region" description="Helical" evidence="1">
    <location>
        <begin position="216"/>
        <end position="234"/>
    </location>
</feature>
<protein>
    <submittedName>
        <fullName evidence="2">NnrS family protein</fullName>
    </submittedName>
</protein>
<feature type="transmembrane region" description="Helical" evidence="1">
    <location>
        <begin position="302"/>
        <end position="323"/>
    </location>
</feature>
<reference evidence="2 3" key="1">
    <citation type="submission" date="2018-06" db="EMBL/GenBank/DDBJ databases">
        <title>Nitrincola tibetense sp. nov., isolated from Lake XuguoCo on Tibetan Plateau.</title>
        <authorList>
            <person name="Xing P."/>
        </authorList>
    </citation>
    <scope>NUCLEOTIDE SEQUENCE [LARGE SCALE GENOMIC DNA]</scope>
    <source>
        <strain evidence="3">xg18</strain>
    </source>
</reference>
<dbReference type="RefSeq" id="WP_112156630.1">
    <property type="nucleotide sequence ID" value="NZ_QKRX01000001.1"/>
</dbReference>
<keyword evidence="3" id="KW-1185">Reference proteome</keyword>
<dbReference type="OrthoDB" id="9770040at2"/>
<dbReference type="Proteomes" id="UP000250744">
    <property type="component" value="Unassembled WGS sequence"/>
</dbReference>
<keyword evidence="1" id="KW-1133">Transmembrane helix</keyword>
<keyword evidence="1" id="KW-0472">Membrane</keyword>
<feature type="transmembrane region" description="Helical" evidence="1">
    <location>
        <begin position="59"/>
        <end position="80"/>
    </location>
</feature>
<organism evidence="2 3">
    <name type="scientific">Nitrincola tibetensis</name>
    <dbReference type="NCBI Taxonomy" id="2219697"/>
    <lineage>
        <taxon>Bacteria</taxon>
        <taxon>Pseudomonadati</taxon>
        <taxon>Pseudomonadota</taxon>
        <taxon>Gammaproteobacteria</taxon>
        <taxon>Oceanospirillales</taxon>
        <taxon>Oceanospirillaceae</taxon>
        <taxon>Nitrincola</taxon>
    </lineage>
</organism>
<feature type="transmembrane region" description="Helical" evidence="1">
    <location>
        <begin position="20"/>
        <end position="39"/>
    </location>
</feature>
<feature type="transmembrane region" description="Helical" evidence="1">
    <location>
        <begin position="240"/>
        <end position="258"/>
    </location>
</feature>
<comment type="caution">
    <text evidence="2">The sequence shown here is derived from an EMBL/GenBank/DDBJ whole genome shotgun (WGS) entry which is preliminary data.</text>
</comment>
<dbReference type="InterPro" id="IPR010266">
    <property type="entry name" value="NnrS"/>
</dbReference>
<gene>
    <name evidence="2" type="ORF">DN062_00700</name>
</gene>